<keyword evidence="4" id="KW-1185">Reference proteome</keyword>
<proteinExistence type="predicted"/>
<name>A0AA40SP51_9MICO</name>
<keyword evidence="2" id="KW-0472">Membrane</keyword>
<evidence type="ECO:0000313" key="3">
    <source>
        <dbReference type="EMBL" id="MBB4139793.1"/>
    </source>
</evidence>
<feature type="transmembrane region" description="Helical" evidence="2">
    <location>
        <begin position="77"/>
        <end position="100"/>
    </location>
</feature>
<feature type="transmembrane region" description="Helical" evidence="2">
    <location>
        <begin position="35"/>
        <end position="56"/>
    </location>
</feature>
<keyword evidence="2" id="KW-1133">Transmembrane helix</keyword>
<accession>A0AA40SP51</accession>
<feature type="compositionally biased region" description="Basic and acidic residues" evidence="1">
    <location>
        <begin position="340"/>
        <end position="350"/>
    </location>
</feature>
<comment type="caution">
    <text evidence="3">The sequence shown here is derived from an EMBL/GenBank/DDBJ whole genome shotgun (WGS) entry which is preliminary data.</text>
</comment>
<sequence length="358" mass="38785">MNISVRSMLSGLAVAFTAYLAVGGLLWTVSPDYPLIMIATLALFLVTTWLCIFWNVGPRQTEESPAITAELGRRSVLPGWAAVLAVANAAIVPAATWFAAGPDARLEAYATWSLGGISALMTIVMVRRRTWTAWIGATITAVEAVVWIGPRDALALGVVGLVVWVGVAQIISRLVERAARDTADLTELQRAAGEWLASQDGRRSERRTQVQRALAVAGPVLVRTVESDGDLDDDERERARLAEGRLRDDIRGRRLLDDTVSTRLEAARRRGAAVTVLDEGGLEGVDDEGMAAVRAELAEALAEASSERIYVRTSSHPQIAVTVVGRSRPKNDPGADDQVDLWREIRRPDARDDDASES</sequence>
<evidence type="ECO:0000313" key="4">
    <source>
        <dbReference type="Proteomes" id="UP000549113"/>
    </source>
</evidence>
<feature type="transmembrane region" description="Helical" evidence="2">
    <location>
        <begin position="154"/>
        <end position="171"/>
    </location>
</feature>
<dbReference type="RefSeq" id="WP_183499411.1">
    <property type="nucleotide sequence ID" value="NZ_BAABCO010000001.1"/>
</dbReference>
<dbReference type="EMBL" id="JACIFH010000001">
    <property type="protein sequence ID" value="MBB4139793.1"/>
    <property type="molecule type" value="Genomic_DNA"/>
</dbReference>
<organism evidence="3 4">
    <name type="scientific">Microbacterium invictum</name>
    <dbReference type="NCBI Taxonomy" id="515415"/>
    <lineage>
        <taxon>Bacteria</taxon>
        <taxon>Bacillati</taxon>
        <taxon>Actinomycetota</taxon>
        <taxon>Actinomycetes</taxon>
        <taxon>Micrococcales</taxon>
        <taxon>Microbacteriaceae</taxon>
        <taxon>Microbacterium</taxon>
    </lineage>
</organism>
<dbReference type="Proteomes" id="UP000549113">
    <property type="component" value="Unassembled WGS sequence"/>
</dbReference>
<protein>
    <submittedName>
        <fullName evidence="3">Uncharacterized protein</fullName>
    </submittedName>
</protein>
<feature type="transmembrane region" description="Helical" evidence="2">
    <location>
        <begin position="12"/>
        <end position="29"/>
    </location>
</feature>
<feature type="transmembrane region" description="Helical" evidence="2">
    <location>
        <begin position="106"/>
        <end position="124"/>
    </location>
</feature>
<evidence type="ECO:0000256" key="1">
    <source>
        <dbReference type="SAM" id="MobiDB-lite"/>
    </source>
</evidence>
<feature type="transmembrane region" description="Helical" evidence="2">
    <location>
        <begin position="131"/>
        <end position="148"/>
    </location>
</feature>
<dbReference type="AlphaFoldDB" id="A0AA40SP51"/>
<reference evidence="3 4" key="1">
    <citation type="submission" date="2020-08" db="EMBL/GenBank/DDBJ databases">
        <title>Sequencing the genomes of 1000 actinobacteria strains.</title>
        <authorList>
            <person name="Klenk H.-P."/>
        </authorList>
    </citation>
    <scope>NUCLEOTIDE SEQUENCE [LARGE SCALE GENOMIC DNA]</scope>
    <source>
        <strain evidence="3 4">DSM 19600</strain>
    </source>
</reference>
<gene>
    <name evidence="3" type="ORF">BKA10_001587</name>
</gene>
<keyword evidence="2" id="KW-0812">Transmembrane</keyword>
<feature type="region of interest" description="Disordered" evidence="1">
    <location>
        <begin position="322"/>
        <end position="358"/>
    </location>
</feature>
<evidence type="ECO:0000256" key="2">
    <source>
        <dbReference type="SAM" id="Phobius"/>
    </source>
</evidence>